<sequence length="55" mass="6270">QTITSTEKQFADNTTLSDLLDDQTIPIQDRSEYNSVGKEKYNDGTRSDDHICYTP</sequence>
<proteinExistence type="predicted"/>
<comment type="caution">
    <text evidence="2">The sequence shown here is derived from an EMBL/GenBank/DDBJ whole genome shotgun (WGS) entry which is preliminary data.</text>
</comment>
<gene>
    <name evidence="2" type="ORF">HAX54_005452</name>
</gene>
<feature type="non-terminal residue" evidence="2">
    <location>
        <position position="55"/>
    </location>
</feature>
<dbReference type="Proteomes" id="UP000823775">
    <property type="component" value="Unassembled WGS sequence"/>
</dbReference>
<dbReference type="EMBL" id="JACEIK010012712">
    <property type="protein sequence ID" value="MCE3216204.1"/>
    <property type="molecule type" value="Genomic_DNA"/>
</dbReference>
<keyword evidence="3" id="KW-1185">Reference proteome</keyword>
<feature type="non-terminal residue" evidence="2">
    <location>
        <position position="1"/>
    </location>
</feature>
<evidence type="ECO:0000313" key="2">
    <source>
        <dbReference type="EMBL" id="MCE3216204.1"/>
    </source>
</evidence>
<evidence type="ECO:0000313" key="3">
    <source>
        <dbReference type="Proteomes" id="UP000823775"/>
    </source>
</evidence>
<feature type="region of interest" description="Disordered" evidence="1">
    <location>
        <begin position="14"/>
        <end position="55"/>
    </location>
</feature>
<evidence type="ECO:0000256" key="1">
    <source>
        <dbReference type="SAM" id="MobiDB-lite"/>
    </source>
</evidence>
<accession>A0ABS8WX59</accession>
<protein>
    <submittedName>
        <fullName evidence="2">Uncharacterized protein</fullName>
    </submittedName>
</protein>
<organism evidence="2 3">
    <name type="scientific">Datura stramonium</name>
    <name type="common">Jimsonweed</name>
    <name type="synonym">Common thornapple</name>
    <dbReference type="NCBI Taxonomy" id="4076"/>
    <lineage>
        <taxon>Eukaryota</taxon>
        <taxon>Viridiplantae</taxon>
        <taxon>Streptophyta</taxon>
        <taxon>Embryophyta</taxon>
        <taxon>Tracheophyta</taxon>
        <taxon>Spermatophyta</taxon>
        <taxon>Magnoliopsida</taxon>
        <taxon>eudicotyledons</taxon>
        <taxon>Gunneridae</taxon>
        <taxon>Pentapetalae</taxon>
        <taxon>asterids</taxon>
        <taxon>lamiids</taxon>
        <taxon>Solanales</taxon>
        <taxon>Solanaceae</taxon>
        <taxon>Solanoideae</taxon>
        <taxon>Datureae</taxon>
        <taxon>Datura</taxon>
    </lineage>
</organism>
<reference evidence="2 3" key="1">
    <citation type="journal article" date="2021" name="BMC Genomics">
        <title>Datura genome reveals duplications of psychoactive alkaloid biosynthetic genes and high mutation rate following tissue culture.</title>
        <authorList>
            <person name="Rajewski A."/>
            <person name="Carter-House D."/>
            <person name="Stajich J."/>
            <person name="Litt A."/>
        </authorList>
    </citation>
    <scope>NUCLEOTIDE SEQUENCE [LARGE SCALE GENOMIC DNA]</scope>
    <source>
        <strain evidence="2">AR-01</strain>
    </source>
</reference>
<feature type="compositionally biased region" description="Basic and acidic residues" evidence="1">
    <location>
        <begin position="29"/>
        <end position="55"/>
    </location>
</feature>
<name>A0ABS8WX59_DATST</name>